<evidence type="ECO:0000313" key="1">
    <source>
        <dbReference type="EMBL" id="TFK74580.1"/>
    </source>
</evidence>
<name>A0ACD3B9S3_9AGAR</name>
<sequence length="185" mass="20666">MGWDRWTGIYHTLSSRASGQPARLGLWTLRARSRQEEWNFDGRTKDTLWFSFLSGHEVLTPMTPGQVLPRRASLGLFSILFPRRDVHMFMSLGAAYDSGEQPSLNFSLKDLVALGNFGFRIGKKVGVKSFPPFPLNVGVGSLIIDAFDNYTSTRLVQTMDAWTDGSWANDRCRDVGSDSTISIAL</sequence>
<accession>A0ACD3B9S3</accession>
<dbReference type="Proteomes" id="UP000308600">
    <property type="component" value="Unassembled WGS sequence"/>
</dbReference>
<reference evidence="1 2" key="1">
    <citation type="journal article" date="2019" name="Nat. Ecol. Evol.">
        <title>Megaphylogeny resolves global patterns of mushroom evolution.</title>
        <authorList>
            <person name="Varga T."/>
            <person name="Krizsan K."/>
            <person name="Foldi C."/>
            <person name="Dima B."/>
            <person name="Sanchez-Garcia M."/>
            <person name="Sanchez-Ramirez S."/>
            <person name="Szollosi G.J."/>
            <person name="Szarkandi J.G."/>
            <person name="Papp V."/>
            <person name="Albert L."/>
            <person name="Andreopoulos W."/>
            <person name="Angelini C."/>
            <person name="Antonin V."/>
            <person name="Barry K.W."/>
            <person name="Bougher N.L."/>
            <person name="Buchanan P."/>
            <person name="Buyck B."/>
            <person name="Bense V."/>
            <person name="Catcheside P."/>
            <person name="Chovatia M."/>
            <person name="Cooper J."/>
            <person name="Damon W."/>
            <person name="Desjardin D."/>
            <person name="Finy P."/>
            <person name="Geml J."/>
            <person name="Haridas S."/>
            <person name="Hughes K."/>
            <person name="Justo A."/>
            <person name="Karasinski D."/>
            <person name="Kautmanova I."/>
            <person name="Kiss B."/>
            <person name="Kocsube S."/>
            <person name="Kotiranta H."/>
            <person name="LaButti K.M."/>
            <person name="Lechner B.E."/>
            <person name="Liimatainen K."/>
            <person name="Lipzen A."/>
            <person name="Lukacs Z."/>
            <person name="Mihaltcheva S."/>
            <person name="Morgado L.N."/>
            <person name="Niskanen T."/>
            <person name="Noordeloos M.E."/>
            <person name="Ohm R.A."/>
            <person name="Ortiz-Santana B."/>
            <person name="Ovrebo C."/>
            <person name="Racz N."/>
            <person name="Riley R."/>
            <person name="Savchenko A."/>
            <person name="Shiryaev A."/>
            <person name="Soop K."/>
            <person name="Spirin V."/>
            <person name="Szebenyi C."/>
            <person name="Tomsovsky M."/>
            <person name="Tulloss R.E."/>
            <person name="Uehling J."/>
            <person name="Grigoriev I.V."/>
            <person name="Vagvolgyi C."/>
            <person name="Papp T."/>
            <person name="Martin F.M."/>
            <person name="Miettinen O."/>
            <person name="Hibbett D.S."/>
            <person name="Nagy L.G."/>
        </authorList>
    </citation>
    <scope>NUCLEOTIDE SEQUENCE [LARGE SCALE GENOMIC DNA]</scope>
    <source>
        <strain evidence="1 2">NL-1719</strain>
    </source>
</reference>
<gene>
    <name evidence="1" type="ORF">BDN72DRAFT_853915</name>
</gene>
<protein>
    <submittedName>
        <fullName evidence="1">Uncharacterized protein</fullName>
    </submittedName>
</protein>
<organism evidence="1 2">
    <name type="scientific">Pluteus cervinus</name>
    <dbReference type="NCBI Taxonomy" id="181527"/>
    <lineage>
        <taxon>Eukaryota</taxon>
        <taxon>Fungi</taxon>
        <taxon>Dikarya</taxon>
        <taxon>Basidiomycota</taxon>
        <taxon>Agaricomycotina</taxon>
        <taxon>Agaricomycetes</taxon>
        <taxon>Agaricomycetidae</taxon>
        <taxon>Agaricales</taxon>
        <taxon>Pluteineae</taxon>
        <taxon>Pluteaceae</taxon>
        <taxon>Pluteus</taxon>
    </lineage>
</organism>
<evidence type="ECO:0000313" key="2">
    <source>
        <dbReference type="Proteomes" id="UP000308600"/>
    </source>
</evidence>
<proteinExistence type="predicted"/>
<keyword evidence="2" id="KW-1185">Reference proteome</keyword>
<dbReference type="EMBL" id="ML208267">
    <property type="protein sequence ID" value="TFK74580.1"/>
    <property type="molecule type" value="Genomic_DNA"/>
</dbReference>